<comment type="similarity">
    <text evidence="14">Belongs to the nematode receptor-like protein str family.</text>
</comment>
<dbReference type="Proteomes" id="UP000008549">
    <property type="component" value="Unassembled WGS sequence"/>
</dbReference>
<evidence type="ECO:0000256" key="7">
    <source>
        <dbReference type="ARBA" id="ARBA00022989"/>
    </source>
</evidence>
<gene>
    <name evidence="24" type="primary">str-93</name>
    <name evidence="21" type="synonym">Cbr-str-93</name>
    <name evidence="24" type="ORF">CBG05674</name>
    <name evidence="22 25" type="ORF">CBG05675</name>
    <name evidence="21" type="ORF">CBG_05674</name>
    <name evidence="22" type="ORF">CBG_05675</name>
</gene>
<dbReference type="GO" id="GO:0042048">
    <property type="term" value="P:olfactory behavior"/>
    <property type="evidence" value="ECO:0000318"/>
    <property type="project" value="GO_Central"/>
</dbReference>
<dbReference type="PANTHER" id="PTHR22943">
    <property type="entry name" value="7-TRANSMEMBRANE DOMAIN RECEPTOR C.ELEGANS"/>
    <property type="match status" value="1"/>
</dbReference>
<keyword evidence="2" id="KW-1003">Cell membrane</keyword>
<keyword evidence="4" id="KW-0716">Sensory transduction</keyword>
<dbReference type="FunCoup" id="G2J6H8">
    <property type="interactions" value="2"/>
</dbReference>
<reference evidence="21" key="3">
    <citation type="submission" date="2011-10" db="EMBL/GenBank/DDBJ databases">
        <authorList>
            <consortium name="WormBase Consortium"/>
            <person name="Howe K.L."/>
        </authorList>
    </citation>
    <scope>NUCLEOTIDE SEQUENCE</scope>
    <source>
        <strain evidence="21">AF16</strain>
    </source>
</reference>
<evidence type="ECO:0000256" key="15">
    <source>
        <dbReference type="ARBA" id="ARBA00064300"/>
    </source>
</evidence>
<evidence type="ECO:0000313" key="22">
    <source>
        <dbReference type="EMBL" id="CAP26110.1"/>
    </source>
</evidence>
<sequence>MIFLIISCYLNSFLAIFTNSILIALIIRKSPRSMGNYKYLMLIFSIFGIVFAIIDGTNQPMLHFFNGAYIIFSRNSLGLPRKISFCFIALNCSCYGMIMMLLVFHFVYRFLAICKPHRLEIFTFPSFNYLIAIFFVISLEWWIVAIFVAGENPVVEEHIRETMLTNYELNRDDYTYASSWFYRKNPTTGEDHASIPDFLFLANLGIIIASGFSIIAYCWLRLRFELLKSARDLTQVSQKTHEMQRQLFRSLIAQTLFPVFLMFIPAGILLSFPILKQDMGPIELIILPLITTQPFMDALVPMYFIRDYRMEIMKFFKKSGNRIGNSSQDKSNTSKVFSLRT</sequence>
<keyword evidence="7 20" id="KW-1133">Transmembrane helix</keyword>
<evidence type="ECO:0000313" key="24">
    <source>
        <dbReference type="WormBase" id="CBG05674"/>
    </source>
</evidence>
<feature type="transmembrane region" description="Helical" evidence="20">
    <location>
        <begin position="251"/>
        <end position="272"/>
    </location>
</feature>
<dbReference type="FunFam" id="1.20.1070.10:FF:000128">
    <property type="entry name" value="Seven TM Receptor"/>
    <property type="match status" value="1"/>
</dbReference>
<evidence type="ECO:0000256" key="13">
    <source>
        <dbReference type="ARBA" id="ARBA00054965"/>
    </source>
</evidence>
<evidence type="ECO:0000256" key="11">
    <source>
        <dbReference type="ARBA" id="ARBA00023180"/>
    </source>
</evidence>
<evidence type="ECO:0000256" key="20">
    <source>
        <dbReference type="SAM" id="Phobius"/>
    </source>
</evidence>
<feature type="transmembrane region" description="Helical" evidence="20">
    <location>
        <begin position="6"/>
        <end position="27"/>
    </location>
</feature>
<dbReference type="GO" id="GO:0006935">
    <property type="term" value="P:chemotaxis"/>
    <property type="evidence" value="ECO:0007669"/>
    <property type="project" value="UniProtKB-KW"/>
</dbReference>
<feature type="transmembrane region" description="Helical" evidence="20">
    <location>
        <begin position="39"/>
        <end position="57"/>
    </location>
</feature>
<keyword evidence="3" id="KW-0145">Chemotaxis</keyword>
<dbReference type="PANTHER" id="PTHR22943:SF113">
    <property type="entry name" value="SEVEN TM RECEPTOR"/>
    <property type="match status" value="1"/>
</dbReference>
<dbReference type="SUPFAM" id="SSF81321">
    <property type="entry name" value="Family A G protein-coupled receptor-like"/>
    <property type="match status" value="1"/>
</dbReference>
<evidence type="ECO:0000256" key="8">
    <source>
        <dbReference type="ARBA" id="ARBA00023069"/>
    </source>
</evidence>
<evidence type="ECO:0000256" key="3">
    <source>
        <dbReference type="ARBA" id="ARBA00022500"/>
    </source>
</evidence>
<dbReference type="WormBase" id="CBG05674">
    <property type="protein sequence ID" value="CBP07114"/>
    <property type="gene ID" value="WBGene00028078"/>
    <property type="gene designation" value="Cbr-str-93"/>
</dbReference>
<evidence type="ECO:0000256" key="14">
    <source>
        <dbReference type="ARBA" id="ARBA00061678"/>
    </source>
</evidence>
<organism evidence="21">
    <name type="scientific">Caenorhabditis briggsae</name>
    <dbReference type="NCBI Taxonomy" id="6238"/>
    <lineage>
        <taxon>Eukaryota</taxon>
        <taxon>Metazoa</taxon>
        <taxon>Ecdysozoa</taxon>
        <taxon>Nematoda</taxon>
        <taxon>Chromadorea</taxon>
        <taxon>Rhabditida</taxon>
        <taxon>Rhabditina</taxon>
        <taxon>Rhabditomorpha</taxon>
        <taxon>Rhabditoidea</taxon>
        <taxon>Rhabditidae</taxon>
        <taxon>Peloderinae</taxon>
        <taxon>Caenorhabditis</taxon>
    </lineage>
</organism>
<keyword evidence="8" id="KW-0969">Cilium</keyword>
<dbReference type="eggNOG" id="ENOG502R2EX">
    <property type="taxonomic scope" value="Eukaryota"/>
</dbReference>
<keyword evidence="10" id="KW-0675">Receptor</keyword>
<evidence type="ECO:0000256" key="1">
    <source>
        <dbReference type="ARBA" id="ARBA00004272"/>
    </source>
</evidence>
<comment type="function">
    <text evidence="13">An odorant receptor which affects chemotaxis to the volatile odorant diacetyl. Specifies AWA neuronal cell fate via the odr-7 pathway.</text>
</comment>
<evidence type="ECO:0000256" key="5">
    <source>
        <dbReference type="ARBA" id="ARBA00022692"/>
    </source>
</evidence>
<proteinExistence type="inferred from homology"/>
<dbReference type="KEGG" id="cbr:CBG_05675"/>
<feature type="transmembrane region" description="Helical" evidence="20">
    <location>
        <begin position="284"/>
        <end position="305"/>
    </location>
</feature>
<dbReference type="GeneID" id="8580620"/>
<feature type="transmembrane region" description="Helical" evidence="20">
    <location>
        <begin position="198"/>
        <end position="220"/>
    </location>
</feature>
<dbReference type="GO" id="GO:0060170">
    <property type="term" value="C:ciliary membrane"/>
    <property type="evidence" value="ECO:0007669"/>
    <property type="project" value="UniProtKB-SubCell"/>
</dbReference>
<dbReference type="Gene3D" id="1.20.1070.10">
    <property type="entry name" value="Rhodopsin 7-helix transmembrane proteins"/>
    <property type="match status" value="1"/>
</dbReference>
<evidence type="ECO:0000256" key="4">
    <source>
        <dbReference type="ARBA" id="ARBA00022606"/>
    </source>
</evidence>
<evidence type="ECO:0000256" key="16">
    <source>
        <dbReference type="ARBA" id="ARBA00067967"/>
    </source>
</evidence>
<protein>
    <recommendedName>
        <fullName evidence="16">Serpentine receptor class r-10</fullName>
    </recommendedName>
    <alternativeName>
        <fullName evidence="17">Odorant response abnormal protein 10</fullName>
    </alternativeName>
    <alternativeName>
        <fullName evidence="18">Olfactory receptor 10</fullName>
    </alternativeName>
</protein>
<dbReference type="EMBL" id="HE601419">
    <property type="protein sequence ID" value="CAP26109.2"/>
    <property type="molecule type" value="Genomic_DNA"/>
</dbReference>
<evidence type="ECO:0000256" key="6">
    <source>
        <dbReference type="ARBA" id="ARBA00022725"/>
    </source>
</evidence>
<dbReference type="InterPro" id="IPR019428">
    <property type="entry name" value="7TM_GPCR_serpentine_rcpt_Str"/>
</dbReference>
<keyword evidence="12" id="KW-0966">Cell projection</keyword>
<reference evidence="21" key="2">
    <citation type="journal article" date="2011" name="PLoS Genet.">
        <title>Caenorhabditis briggsae recombinant inbred line genotypes reveal inter-strain incompatibility and the evolution of recombination.</title>
        <authorList>
            <person name="Ross J.A."/>
            <person name="Koboldt D.C."/>
            <person name="Staisch J.E."/>
            <person name="Chamberlin H.M."/>
            <person name="Gupta B.P."/>
            <person name="Miller R.D."/>
            <person name="Baird S.E."/>
            <person name="Haag E.S."/>
        </authorList>
    </citation>
    <scope>NUCLEOTIDE SEQUENCE</scope>
    <source>
        <strain evidence="21">AF16</strain>
    </source>
</reference>
<evidence type="ECO:0000256" key="19">
    <source>
        <dbReference type="SAM" id="MobiDB-lite"/>
    </source>
</evidence>
<dbReference type="WormBase" id="CBG05675">
    <property type="protein sequence ID" value="CBP07114"/>
    <property type="gene ID" value="WBGene00028079"/>
</dbReference>
<evidence type="ECO:0000256" key="17">
    <source>
        <dbReference type="ARBA" id="ARBA00078653"/>
    </source>
</evidence>
<feature type="region of interest" description="Disordered" evidence="19">
    <location>
        <begin position="322"/>
        <end position="341"/>
    </location>
</feature>
<feature type="transmembrane region" description="Helical" evidence="20">
    <location>
        <begin position="82"/>
        <end position="108"/>
    </location>
</feature>
<dbReference type="AlphaFoldDB" id="G2J6H8"/>
<evidence type="ECO:0000313" key="21">
    <source>
        <dbReference type="EMBL" id="CAP26109.2"/>
    </source>
</evidence>
<dbReference type="GO" id="GO:0007186">
    <property type="term" value="P:G protein-coupled receptor signaling pathway"/>
    <property type="evidence" value="ECO:0000318"/>
    <property type="project" value="GO_Central"/>
</dbReference>
<evidence type="ECO:0000256" key="10">
    <source>
        <dbReference type="ARBA" id="ARBA00023170"/>
    </source>
</evidence>
<feature type="transmembrane region" description="Helical" evidence="20">
    <location>
        <begin position="129"/>
        <end position="150"/>
    </location>
</feature>
<dbReference type="GO" id="GO:0005886">
    <property type="term" value="C:plasma membrane"/>
    <property type="evidence" value="ECO:0000318"/>
    <property type="project" value="GO_Central"/>
</dbReference>
<evidence type="ECO:0000256" key="9">
    <source>
        <dbReference type="ARBA" id="ARBA00023136"/>
    </source>
</evidence>
<dbReference type="EMBL" id="HE601419">
    <property type="protein sequence ID" value="CAP26110.1"/>
    <property type="molecule type" value="Genomic_DNA"/>
</dbReference>
<keyword evidence="23" id="KW-1185">Reference proteome</keyword>
<dbReference type="STRING" id="6238.G2J6H8"/>
<keyword evidence="5 20" id="KW-0812">Transmembrane</keyword>
<evidence type="ECO:0000256" key="18">
    <source>
        <dbReference type="ARBA" id="ARBA00082489"/>
    </source>
</evidence>
<dbReference type="Pfam" id="PF10326">
    <property type="entry name" value="7TM_GPCR_Str"/>
    <property type="match status" value="1"/>
</dbReference>
<reference evidence="21" key="1">
    <citation type="journal article" date="2003" name="PLoS Biol.">
        <title>The genome sequence of Caenorhabditis briggsae: a platform for comparative genomics.</title>
        <authorList>
            <person name="Stein L.D."/>
            <person name="Bao Z."/>
            <person name="Blasiar D."/>
            <person name="Blumenthal T."/>
            <person name="Brent M.R."/>
            <person name="Chen N."/>
            <person name="Chinwalla A."/>
            <person name="Clarke L."/>
            <person name="Clee C."/>
            <person name="Coghlan A."/>
            <person name="Coulson A."/>
            <person name="D'Eustachio P."/>
            <person name="Fitch D.H."/>
            <person name="Fulton L.A."/>
            <person name="Fulton R.E."/>
            <person name="Griffiths-Jones S."/>
            <person name="Harris T.W."/>
            <person name="Hillier L.W."/>
            <person name="Kamath R."/>
            <person name="Kuwabara P.E."/>
            <person name="Mardis E.R."/>
            <person name="Marra M.A."/>
            <person name="Miner T.L."/>
            <person name="Minx P."/>
            <person name="Mullikin J.C."/>
            <person name="Plumb R.W."/>
            <person name="Rogers J."/>
            <person name="Schein J.E."/>
            <person name="Sohrmann M."/>
            <person name="Spieth J."/>
            <person name="Stajich J.E."/>
            <person name="Wei C."/>
            <person name="Willey D."/>
            <person name="Wilson R.K."/>
            <person name="Durbin R."/>
            <person name="Waterston R.H."/>
        </authorList>
    </citation>
    <scope>NUCLEOTIDE SEQUENCE [LARGE SCALE GENOMIC DNA]</scope>
    <source>
        <strain evidence="21">AF16</strain>
    </source>
</reference>
<dbReference type="CTD" id="8580620"/>
<comment type="subcellular location">
    <subcellularLocation>
        <location evidence="1">Cell projection</location>
        <location evidence="1">Cilium membrane</location>
        <topology evidence="1">Multi-pass membrane protein</topology>
    </subcellularLocation>
</comment>
<dbReference type="GO" id="GO:0038022">
    <property type="term" value="F:G protein-coupled olfactory receptor activity"/>
    <property type="evidence" value="ECO:0000318"/>
    <property type="project" value="GO_Central"/>
</dbReference>
<accession>G2J6H8</accession>
<evidence type="ECO:0000313" key="23">
    <source>
        <dbReference type="Proteomes" id="UP000008549"/>
    </source>
</evidence>
<evidence type="ECO:0000256" key="2">
    <source>
        <dbReference type="ARBA" id="ARBA00022475"/>
    </source>
</evidence>
<name>G2J6H8_CAEBR</name>
<keyword evidence="11" id="KW-0325">Glycoprotein</keyword>
<evidence type="ECO:0000313" key="25">
    <source>
        <dbReference type="WormBase" id="CBG05675"/>
    </source>
</evidence>
<evidence type="ECO:0000256" key="12">
    <source>
        <dbReference type="ARBA" id="ARBA00023273"/>
    </source>
</evidence>
<keyword evidence="9 20" id="KW-0472">Membrane</keyword>
<dbReference type="RefSeq" id="XP_002638623.1">
    <property type="nucleotide sequence ID" value="XM_002638577.1"/>
</dbReference>
<dbReference type="OMA" id="CACYGMI"/>
<comment type="subunit">
    <text evidence="15">Interacts with odr-4.</text>
</comment>
<dbReference type="HOGENOM" id="CLU_036335_2_1_1"/>
<keyword evidence="6" id="KW-0552">Olfaction</keyword>